<accession>A0A842JEX9</accession>
<evidence type="ECO:0000313" key="2">
    <source>
        <dbReference type="Proteomes" id="UP000552683"/>
    </source>
</evidence>
<dbReference type="RefSeq" id="WP_185899089.1">
    <property type="nucleotide sequence ID" value="NZ_JACLZK010000002.1"/>
</dbReference>
<reference evidence="1 2" key="1">
    <citation type="submission" date="2020-08" db="EMBL/GenBank/DDBJ databases">
        <title>Complete genome and description of Campylobacter massiliensis Marseille-Q3452 sp. nov.</title>
        <authorList>
            <person name="Antezack A."/>
        </authorList>
    </citation>
    <scope>NUCLEOTIDE SEQUENCE [LARGE SCALE GENOMIC DNA]</scope>
    <source>
        <strain evidence="1 2">Marseille-Q3452</strain>
    </source>
</reference>
<organism evidence="1 2">
    <name type="scientific">Campylobacter massiliensis</name>
    <dbReference type="NCBI Taxonomy" id="2762557"/>
    <lineage>
        <taxon>Bacteria</taxon>
        <taxon>Pseudomonadati</taxon>
        <taxon>Campylobacterota</taxon>
        <taxon>Epsilonproteobacteria</taxon>
        <taxon>Campylobacterales</taxon>
        <taxon>Campylobacteraceae</taxon>
        <taxon>Campylobacter</taxon>
    </lineage>
</organism>
<name>A0A842JEX9_9BACT</name>
<dbReference type="AlphaFoldDB" id="A0A842JEX9"/>
<keyword evidence="2" id="KW-1185">Reference proteome</keyword>
<comment type="caution">
    <text evidence="1">The sequence shown here is derived from an EMBL/GenBank/DDBJ whole genome shotgun (WGS) entry which is preliminary data.</text>
</comment>
<gene>
    <name evidence="1" type="ORF">H7R39_10035</name>
</gene>
<protein>
    <submittedName>
        <fullName evidence="1">Uncharacterized protein</fullName>
    </submittedName>
</protein>
<sequence length="88" mass="9935">MSWRTKSESPGQKILDRLFAKDGQEVNFVDFKGFRASGYYERTLNAVVFELENLSTGDTLAPSNLTYNQQSRTSLICDEIKFSGFLGV</sequence>
<proteinExistence type="predicted"/>
<dbReference type="Proteomes" id="UP000552683">
    <property type="component" value="Unassembled WGS sequence"/>
</dbReference>
<dbReference type="EMBL" id="JACLZK010000002">
    <property type="protein sequence ID" value="MBC2883584.1"/>
    <property type="molecule type" value="Genomic_DNA"/>
</dbReference>
<evidence type="ECO:0000313" key="1">
    <source>
        <dbReference type="EMBL" id="MBC2883584.1"/>
    </source>
</evidence>